<evidence type="ECO:0000313" key="2">
    <source>
        <dbReference type="Proteomes" id="UP000186922"/>
    </source>
</evidence>
<sequence length="237" mass="26280">MAMPFLAYGGIIRELASRKPDVRFWLEYDQRFRQKMALPDSDMSGWCHEDRDIVKAVKNNLKPTATTTAAMMNLVAAPNHVTRTIPITALNASNLGIPSSPIAIHSGPSTSLACGHVAARRLASVEIPDKAYTPLIPERFANVLKDYRDSEFADYFVNGLTNGFRLVYTGPNVTQITPNARTAREHPDVVRDYVAKEVAAKHTVGPLDVPPFPYYVFSCMGERPKTTGRCPSYYGFV</sequence>
<protein>
    <submittedName>
        <fullName evidence="1">Uncharacterized protein</fullName>
    </submittedName>
</protein>
<keyword evidence="2" id="KW-1185">Reference proteome</keyword>
<organism evidence="1 2">
    <name type="scientific">Ramazzottius varieornatus</name>
    <name type="common">Water bear</name>
    <name type="synonym">Tardigrade</name>
    <dbReference type="NCBI Taxonomy" id="947166"/>
    <lineage>
        <taxon>Eukaryota</taxon>
        <taxon>Metazoa</taxon>
        <taxon>Ecdysozoa</taxon>
        <taxon>Tardigrada</taxon>
        <taxon>Eutardigrada</taxon>
        <taxon>Parachela</taxon>
        <taxon>Hypsibioidea</taxon>
        <taxon>Ramazzottiidae</taxon>
        <taxon>Ramazzottius</taxon>
    </lineage>
</organism>
<dbReference type="EMBL" id="BDGG01000012">
    <property type="protein sequence ID" value="GAV05314.1"/>
    <property type="molecule type" value="Genomic_DNA"/>
</dbReference>
<dbReference type="STRING" id="947166.A0A1D1W1U0"/>
<gene>
    <name evidence="1" type="primary">RvY_15467-1</name>
    <name evidence="1" type="synonym">RvY_15467.1</name>
    <name evidence="1" type="ORF">RvY_15467</name>
</gene>
<dbReference type="Proteomes" id="UP000186922">
    <property type="component" value="Unassembled WGS sequence"/>
</dbReference>
<proteinExistence type="predicted"/>
<accession>A0A1D1W1U0</accession>
<dbReference type="AlphaFoldDB" id="A0A1D1W1U0"/>
<reference evidence="1 2" key="1">
    <citation type="journal article" date="2016" name="Nat. Commun.">
        <title>Extremotolerant tardigrade genome and improved radiotolerance of human cultured cells by tardigrade-unique protein.</title>
        <authorList>
            <person name="Hashimoto T."/>
            <person name="Horikawa D.D."/>
            <person name="Saito Y."/>
            <person name="Kuwahara H."/>
            <person name="Kozuka-Hata H."/>
            <person name="Shin-I T."/>
            <person name="Minakuchi Y."/>
            <person name="Ohishi K."/>
            <person name="Motoyama A."/>
            <person name="Aizu T."/>
            <person name="Enomoto A."/>
            <person name="Kondo K."/>
            <person name="Tanaka S."/>
            <person name="Hara Y."/>
            <person name="Koshikawa S."/>
            <person name="Sagara H."/>
            <person name="Miura T."/>
            <person name="Yokobori S."/>
            <person name="Miyagawa K."/>
            <person name="Suzuki Y."/>
            <person name="Kubo T."/>
            <person name="Oyama M."/>
            <person name="Kohara Y."/>
            <person name="Fujiyama A."/>
            <person name="Arakawa K."/>
            <person name="Katayama T."/>
            <person name="Toyoda A."/>
            <person name="Kunieda T."/>
        </authorList>
    </citation>
    <scope>NUCLEOTIDE SEQUENCE [LARGE SCALE GENOMIC DNA]</scope>
    <source>
        <strain evidence="1 2">YOKOZUNA-1</strain>
    </source>
</reference>
<name>A0A1D1W1U0_RAMVA</name>
<evidence type="ECO:0000313" key="1">
    <source>
        <dbReference type="EMBL" id="GAV05314.1"/>
    </source>
</evidence>
<comment type="caution">
    <text evidence="1">The sequence shown here is derived from an EMBL/GenBank/DDBJ whole genome shotgun (WGS) entry which is preliminary data.</text>
</comment>